<feature type="compositionally biased region" description="Low complexity" evidence="1">
    <location>
        <begin position="246"/>
        <end position="265"/>
    </location>
</feature>
<accession>A0AAQ3SBS9</accession>
<proteinExistence type="predicted"/>
<gene>
    <name evidence="2" type="ORF">V8G54_003476</name>
</gene>
<feature type="region of interest" description="Disordered" evidence="1">
    <location>
        <begin position="738"/>
        <end position="759"/>
    </location>
</feature>
<feature type="compositionally biased region" description="Low complexity" evidence="1">
    <location>
        <begin position="863"/>
        <end position="876"/>
    </location>
</feature>
<dbReference type="GO" id="GO:0055028">
    <property type="term" value="C:cortical microtubule"/>
    <property type="evidence" value="ECO:0007669"/>
    <property type="project" value="TreeGrafter"/>
</dbReference>
<evidence type="ECO:0000256" key="1">
    <source>
        <dbReference type="SAM" id="MobiDB-lite"/>
    </source>
</evidence>
<feature type="compositionally biased region" description="Basic and acidic residues" evidence="1">
    <location>
        <begin position="53"/>
        <end position="62"/>
    </location>
</feature>
<feature type="compositionally biased region" description="Basic and acidic residues" evidence="1">
    <location>
        <begin position="664"/>
        <end position="673"/>
    </location>
</feature>
<name>A0AAQ3SBS9_VIGMU</name>
<feature type="region of interest" description="Disordered" evidence="1">
    <location>
        <begin position="318"/>
        <end position="426"/>
    </location>
</feature>
<evidence type="ECO:0000313" key="2">
    <source>
        <dbReference type="EMBL" id="WVZ24932.1"/>
    </source>
</evidence>
<feature type="region of interest" description="Disordered" evidence="1">
    <location>
        <begin position="164"/>
        <end position="293"/>
    </location>
</feature>
<feature type="compositionally biased region" description="Basic and acidic residues" evidence="1">
    <location>
        <begin position="508"/>
        <end position="518"/>
    </location>
</feature>
<reference evidence="2 3" key="1">
    <citation type="journal article" date="2023" name="Life. Sci Alliance">
        <title>Evolutionary insights into 3D genome organization and epigenetic landscape of Vigna mungo.</title>
        <authorList>
            <person name="Junaid A."/>
            <person name="Singh B."/>
            <person name="Bhatia S."/>
        </authorList>
    </citation>
    <scope>NUCLEOTIDE SEQUENCE [LARGE SCALE GENOMIC DNA]</scope>
    <source>
        <strain evidence="2">Urdbean</strain>
    </source>
</reference>
<feature type="region of interest" description="Disordered" evidence="1">
    <location>
        <begin position="654"/>
        <end position="682"/>
    </location>
</feature>
<feature type="compositionally biased region" description="Polar residues" evidence="1">
    <location>
        <begin position="191"/>
        <end position="231"/>
    </location>
</feature>
<feature type="compositionally biased region" description="Polar residues" evidence="1">
    <location>
        <begin position="654"/>
        <end position="663"/>
    </location>
</feature>
<organism evidence="2 3">
    <name type="scientific">Vigna mungo</name>
    <name type="common">Black gram</name>
    <name type="synonym">Phaseolus mungo</name>
    <dbReference type="NCBI Taxonomy" id="3915"/>
    <lineage>
        <taxon>Eukaryota</taxon>
        <taxon>Viridiplantae</taxon>
        <taxon>Streptophyta</taxon>
        <taxon>Embryophyta</taxon>
        <taxon>Tracheophyta</taxon>
        <taxon>Spermatophyta</taxon>
        <taxon>Magnoliopsida</taxon>
        <taxon>eudicotyledons</taxon>
        <taxon>Gunneridae</taxon>
        <taxon>Pentapetalae</taxon>
        <taxon>rosids</taxon>
        <taxon>fabids</taxon>
        <taxon>Fabales</taxon>
        <taxon>Fabaceae</taxon>
        <taxon>Papilionoideae</taxon>
        <taxon>50 kb inversion clade</taxon>
        <taxon>NPAAA clade</taxon>
        <taxon>indigoferoid/millettioid clade</taxon>
        <taxon>Phaseoleae</taxon>
        <taxon>Vigna</taxon>
    </lineage>
</organism>
<feature type="compositionally biased region" description="Low complexity" evidence="1">
    <location>
        <begin position="343"/>
        <end position="356"/>
    </location>
</feature>
<dbReference type="AlphaFoldDB" id="A0AAQ3SBS9"/>
<feature type="region of interest" description="Disordered" evidence="1">
    <location>
        <begin position="812"/>
        <end position="843"/>
    </location>
</feature>
<feature type="compositionally biased region" description="Low complexity" evidence="1">
    <location>
        <begin position="481"/>
        <end position="496"/>
    </location>
</feature>
<feature type="compositionally biased region" description="Low complexity" evidence="1">
    <location>
        <begin position="398"/>
        <end position="411"/>
    </location>
</feature>
<feature type="compositionally biased region" description="Polar residues" evidence="1">
    <location>
        <begin position="881"/>
        <end position="891"/>
    </location>
</feature>
<feature type="region of interest" description="Disordered" evidence="1">
    <location>
        <begin position="1131"/>
        <end position="1210"/>
    </location>
</feature>
<dbReference type="Proteomes" id="UP001374535">
    <property type="component" value="Chromosome 1"/>
</dbReference>
<dbReference type="PANTHER" id="PTHR31949:SF3">
    <property type="entry name" value="RUN_FYVE DOMAIN PROTEIN"/>
    <property type="match status" value="1"/>
</dbReference>
<dbReference type="GO" id="GO:0043622">
    <property type="term" value="P:cortical microtubule organization"/>
    <property type="evidence" value="ECO:0007669"/>
    <property type="project" value="TreeGrafter"/>
</dbReference>
<dbReference type="EMBL" id="CP144700">
    <property type="protein sequence ID" value="WVZ24932.1"/>
    <property type="molecule type" value="Genomic_DNA"/>
</dbReference>
<feature type="compositionally biased region" description="Polar residues" evidence="1">
    <location>
        <begin position="279"/>
        <end position="293"/>
    </location>
</feature>
<dbReference type="PANTHER" id="PTHR31949">
    <property type="entry name" value="GASTRIC MUCIN-LIKE PROTEIN"/>
    <property type="match status" value="1"/>
</dbReference>
<feature type="compositionally biased region" description="Basic residues" evidence="1">
    <location>
        <begin position="1159"/>
        <end position="1172"/>
    </location>
</feature>
<protein>
    <submittedName>
        <fullName evidence="2">Uncharacterized protein</fullName>
    </submittedName>
</protein>
<feature type="compositionally biased region" description="Basic and acidic residues" evidence="1">
    <location>
        <begin position="1173"/>
        <end position="1189"/>
    </location>
</feature>
<feature type="region of interest" description="Disordered" evidence="1">
    <location>
        <begin position="858"/>
        <end position="891"/>
    </location>
</feature>
<feature type="region of interest" description="Disordered" evidence="1">
    <location>
        <begin position="46"/>
        <end position="70"/>
    </location>
</feature>
<feature type="region of interest" description="Disordered" evidence="1">
    <location>
        <begin position="481"/>
        <end position="518"/>
    </location>
</feature>
<sequence>MGRLLERALCSTIVGEAAQKSIVFHYSRGLLGRALCLPIRGEMPPSPAFRCSPGREPRSDSHKRGRSLESGLHLREKDDDLALFSEMQSREKESFLLQPSDDLEDSFSQKLRHFSDIKLGISIPGRGETSELLNVDGDKNDYDWLLTPPDTPLFPSLDDEPAEINVVSRGRPRSKPISISRSSTMERSYKSSRGSASPNRLSSSPRSGNNTLQSRGRSSLTPNSSPTQVIRQATPTRRPSPPPTKPATTVSRSSTPTPRRISTGSGSPAVSSGIRGTSPVKTSRGNSASPKIRAWQTNIPGFSSEAPPNLRTSLADRPASYVRGSSPASRNSRDSTSKLGRQSMSPTPSRSSSYINSHDRDQFSSRSKGSVISSGDDDLDSLQSIPVGSLDRFGSRRGGSFSNSKSPSFSKKPARMVSPSSAPKRSFDSALRQMGLLARIPCCYAIPQDKKSPQNMFRPLLSSVPSTTFYVGKANSAQRSLVSRNSSVTTSSNASSDHGTSFAPDTEGSDHNQEDVASESEKIVYADIHEEVFSFDKIDVLNANIEHEINDESVDVLHNKTIGPMIGLGPTESETFVYHGIEKEFSERFETSQAIVDISETGASENTEICSNCGCPLEATDQTEKNLRLCQECSRKTTLLRHIIPEATLAVSNDNSVNSTSIPTEEKPSHETDQLAVESRLSQENNVGNVRFPLGELDAEENQTFPSEYIWDHSQQNPLSSSLERNEQMSTNQLEVDQSGVDYKKSDNHSGDQQSSLSKDRSILKVDLLEGTGISVLLERSSSSKGPVIQGRTFTATTLSYDDLSFARNSIRSSTGRSSYSTSSSVDFSSTRHSDFRVQRQSSGRKLDVDYGYDVRIRPPSPGSSFSGTSTHSYHGLGFTRQETSSGNTECSNLEEIPQYVQEMQASENTVTDVIDSSSMSSIVVKEDNLEYHDCSRTADACISVLVSPATGVPPDHNSVASFPNHESCILSDRIEDHLNNVGDTSVEDAESSFDEKKDMENSNVDGLDALVTTSTSTIEESEIDGEKCCQNDTGVVDDDPSLVSKCPVDDFQENSVSISSGDCLAASVSELNASEYSLGIEGSTVTVECQDGVHTRSLTLEEATDTILFCSSIIHDLAYKAATISMEKEHSEPLEGSEPTVTILGKPNSNIKDTRSQIARKRAVKPQKARPKKVETDVKSESPSKTENDENTDESLIRNVGLPNKVDSMKPPNKLESKCNCIIMFMAVSDSSQLLCGGSNIL</sequence>
<keyword evidence="3" id="KW-1185">Reference proteome</keyword>
<evidence type="ECO:0000313" key="3">
    <source>
        <dbReference type="Proteomes" id="UP001374535"/>
    </source>
</evidence>
<feature type="compositionally biased region" description="Low complexity" evidence="1">
    <location>
        <begin position="364"/>
        <end position="374"/>
    </location>
</feature>
<feature type="compositionally biased region" description="Low complexity" evidence="1">
    <location>
        <begin position="812"/>
        <end position="829"/>
    </location>
</feature>